<protein>
    <submittedName>
        <fullName evidence="2">Uncharacterized protein</fullName>
    </submittedName>
</protein>
<proteinExistence type="predicted"/>
<evidence type="ECO:0000313" key="1">
    <source>
        <dbReference type="Proteomes" id="UP000038045"/>
    </source>
</evidence>
<dbReference type="PANTHER" id="PTHR15924">
    <property type="entry name" value="CLE"/>
    <property type="match status" value="1"/>
</dbReference>
<dbReference type="WBParaSite" id="PTRK_0001336200.1">
    <property type="protein sequence ID" value="PTRK_0001336200.1"/>
    <property type="gene ID" value="PTRK_0001336200"/>
</dbReference>
<dbReference type="Pfam" id="PF10036">
    <property type="entry name" value="RLL"/>
    <property type="match status" value="1"/>
</dbReference>
<accession>A0A0N4ZXE8</accession>
<name>A0A0N4ZXE8_PARTI</name>
<dbReference type="STRING" id="131310.A0A0N4ZXE8"/>
<evidence type="ECO:0000313" key="2">
    <source>
        <dbReference type="WBParaSite" id="PTRK_0001336200.1"/>
    </source>
</evidence>
<organism evidence="1 2">
    <name type="scientific">Parastrongyloides trichosuri</name>
    <name type="common">Possum-specific nematode worm</name>
    <dbReference type="NCBI Taxonomy" id="131310"/>
    <lineage>
        <taxon>Eukaryota</taxon>
        <taxon>Metazoa</taxon>
        <taxon>Ecdysozoa</taxon>
        <taxon>Nematoda</taxon>
        <taxon>Chromadorea</taxon>
        <taxon>Rhabditida</taxon>
        <taxon>Tylenchina</taxon>
        <taxon>Panagrolaimomorpha</taxon>
        <taxon>Strongyloidoidea</taxon>
        <taxon>Strongyloididae</taxon>
        <taxon>Parastrongyloides</taxon>
    </lineage>
</organism>
<sequence>MNPLKRKNDIKISPHDEQIITNELLNLSTSIGLPKGETEEETLLILFYYLQNAKTKGLFSKEASKKIQKIDLMRMGQVSMGMKSSGNPKMDILTKIIRLKYIEQSKHIQDCVNEQINKAQVLTADPKTNMSLAKVGF</sequence>
<dbReference type="Proteomes" id="UP000038045">
    <property type="component" value="Unplaced"/>
</dbReference>
<keyword evidence="1" id="KW-1185">Reference proteome</keyword>
<dbReference type="InterPro" id="IPR019265">
    <property type="entry name" value="RTRAF"/>
</dbReference>
<reference evidence="2" key="1">
    <citation type="submission" date="2017-02" db="UniProtKB">
        <authorList>
            <consortium name="WormBaseParasite"/>
        </authorList>
    </citation>
    <scope>IDENTIFICATION</scope>
</reference>
<dbReference type="AlphaFoldDB" id="A0A0N4ZXE8"/>